<feature type="transmembrane region" description="Helical" evidence="1">
    <location>
        <begin position="40"/>
        <end position="71"/>
    </location>
</feature>
<gene>
    <name evidence="2" type="ORF">JMUB5056_0513</name>
</gene>
<organism evidence="2 3">
    <name type="scientific">Leptotrichia hongkongensis</name>
    <dbReference type="NCBI Taxonomy" id="554406"/>
    <lineage>
        <taxon>Bacteria</taxon>
        <taxon>Fusobacteriati</taxon>
        <taxon>Fusobacteriota</taxon>
        <taxon>Fusobacteriia</taxon>
        <taxon>Fusobacteriales</taxon>
        <taxon>Leptotrichiaceae</taxon>
        <taxon>Leptotrichia</taxon>
    </lineage>
</organism>
<keyword evidence="1" id="KW-0812">Transmembrane</keyword>
<dbReference type="OrthoDB" id="5233at2"/>
<proteinExistence type="predicted"/>
<evidence type="ECO:0008006" key="4">
    <source>
        <dbReference type="Google" id="ProtNLM"/>
    </source>
</evidence>
<feature type="transmembrane region" description="Helical" evidence="1">
    <location>
        <begin position="17"/>
        <end position="34"/>
    </location>
</feature>
<accession>A0A510L4M2</accession>
<name>A0A510L4M2_9FUSO</name>
<evidence type="ECO:0000313" key="2">
    <source>
        <dbReference type="EMBL" id="BBM58930.1"/>
    </source>
</evidence>
<keyword evidence="1" id="KW-1133">Transmembrane helix</keyword>
<evidence type="ECO:0000313" key="3">
    <source>
        <dbReference type="Proteomes" id="UP000321561"/>
    </source>
</evidence>
<dbReference type="AlphaFoldDB" id="A0A510L4M2"/>
<dbReference type="RefSeq" id="WP_147005051.1">
    <property type="nucleotide sequence ID" value="NZ_AP019846.1"/>
</dbReference>
<dbReference type="KEGG" id="lhg:JMUB5056_0513"/>
<sequence>MAIAILENNGLRKEVKLGFSWTTFFFGWFVPLFRGDAKNAIIFLVGGLLAGALSSFTFGIVAIGYAIFIALKYNQMYAKSLIEKGWRPVSDTDKQLLTSNGVTMHND</sequence>
<evidence type="ECO:0000256" key="1">
    <source>
        <dbReference type="SAM" id="Phobius"/>
    </source>
</evidence>
<dbReference type="EMBL" id="AP019846">
    <property type="protein sequence ID" value="BBM58930.1"/>
    <property type="molecule type" value="Genomic_DNA"/>
</dbReference>
<reference evidence="2 3" key="1">
    <citation type="submission" date="2019-07" db="EMBL/GenBank/DDBJ databases">
        <title>Complete Genome Sequence of Leptotrichia hongkongensis Strain JMUB5056.</title>
        <authorList>
            <person name="Watanabe S."/>
            <person name="Cui L."/>
        </authorList>
    </citation>
    <scope>NUCLEOTIDE SEQUENCE [LARGE SCALE GENOMIC DNA]</scope>
    <source>
        <strain evidence="2 3">JMUB5056</strain>
    </source>
</reference>
<protein>
    <recommendedName>
        <fullName evidence="4">DUF2628 domain-containing protein</fullName>
    </recommendedName>
</protein>
<dbReference type="Proteomes" id="UP000321561">
    <property type="component" value="Chromosome"/>
</dbReference>
<keyword evidence="1" id="KW-0472">Membrane</keyword>